<dbReference type="EMBL" id="LKAM01000008">
    <property type="protein sequence ID" value="KUM47021.1"/>
    <property type="molecule type" value="Genomic_DNA"/>
</dbReference>
<organism evidence="2">
    <name type="scientific">Picea glauca</name>
    <name type="common">White spruce</name>
    <name type="synonym">Pinus glauca</name>
    <dbReference type="NCBI Taxonomy" id="3330"/>
    <lineage>
        <taxon>Eukaryota</taxon>
        <taxon>Viridiplantae</taxon>
        <taxon>Streptophyta</taxon>
        <taxon>Embryophyta</taxon>
        <taxon>Tracheophyta</taxon>
        <taxon>Spermatophyta</taxon>
        <taxon>Pinopsida</taxon>
        <taxon>Pinidae</taxon>
        <taxon>Conifers I</taxon>
        <taxon>Pinales</taxon>
        <taxon>Pinaceae</taxon>
        <taxon>Picea</taxon>
    </lineage>
</organism>
<evidence type="ECO:0000256" key="1">
    <source>
        <dbReference type="SAM" id="Phobius"/>
    </source>
</evidence>
<protein>
    <submittedName>
        <fullName evidence="2">Uncharacterized protein</fullName>
    </submittedName>
</protein>
<geneLocation type="mitochondrion" evidence="2"/>
<proteinExistence type="predicted"/>
<sequence length="47" mass="5574">MGIQLTLLHRRKLLLQRLDQLLVLGKLYMLLMLLLLLVLLPLFMDML</sequence>
<keyword evidence="1" id="KW-0812">Transmembrane</keyword>
<keyword evidence="1" id="KW-0472">Membrane</keyword>
<reference evidence="2" key="1">
    <citation type="journal article" date="2015" name="Genome Biol. Evol.">
        <title>Organellar Genomes of White Spruce (Picea glauca): Assembly and Annotation.</title>
        <authorList>
            <person name="Jackman S.D."/>
            <person name="Warren R.L."/>
            <person name="Gibb E.A."/>
            <person name="Vandervalk B.P."/>
            <person name="Mohamadi H."/>
            <person name="Chu J."/>
            <person name="Raymond A."/>
            <person name="Pleasance S."/>
            <person name="Coope R."/>
            <person name="Wildung M.R."/>
            <person name="Ritland C.E."/>
            <person name="Bousquet J."/>
            <person name="Jones S.J."/>
            <person name="Bohlmann J."/>
            <person name="Birol I."/>
        </authorList>
    </citation>
    <scope>NUCLEOTIDE SEQUENCE [LARGE SCALE GENOMIC DNA]</scope>
    <source>
        <tissue evidence="2">Flushing bud</tissue>
    </source>
</reference>
<comment type="caution">
    <text evidence="2">The sequence shown here is derived from an EMBL/GenBank/DDBJ whole genome shotgun (WGS) entry which is preliminary data.</text>
</comment>
<name>A0A101LX75_PICGL</name>
<feature type="transmembrane region" description="Helical" evidence="1">
    <location>
        <begin position="21"/>
        <end position="44"/>
    </location>
</feature>
<evidence type="ECO:0000313" key="2">
    <source>
        <dbReference type="EMBL" id="KUM47021.1"/>
    </source>
</evidence>
<gene>
    <name evidence="2" type="ORF">ABT39_MTgene6025</name>
</gene>
<dbReference type="AlphaFoldDB" id="A0A101LX75"/>
<keyword evidence="2" id="KW-0496">Mitochondrion</keyword>
<keyword evidence="1" id="KW-1133">Transmembrane helix</keyword>
<accession>A0A101LX75</accession>